<dbReference type="RefSeq" id="WP_344084182.1">
    <property type="nucleotide sequence ID" value="NZ_BAAAPO010000032.1"/>
</dbReference>
<evidence type="ECO:0000313" key="3">
    <source>
        <dbReference type="Proteomes" id="UP001499938"/>
    </source>
</evidence>
<dbReference type="InterPro" id="IPR007296">
    <property type="entry name" value="DUF403"/>
</dbReference>
<dbReference type="PANTHER" id="PTHR34595:SF7">
    <property type="entry name" value="SLL1039 PROTEIN"/>
    <property type="match status" value="1"/>
</dbReference>
<dbReference type="InterPro" id="IPR051680">
    <property type="entry name" value="ATP-dep_Glu-Cys_Ligase-2"/>
</dbReference>
<feature type="domain" description="DUF403" evidence="1">
    <location>
        <begin position="1"/>
        <end position="296"/>
    </location>
</feature>
<organism evidence="2 3">
    <name type="scientific">Nostocoides veronense</name>
    <dbReference type="NCBI Taxonomy" id="330836"/>
    <lineage>
        <taxon>Bacteria</taxon>
        <taxon>Bacillati</taxon>
        <taxon>Actinomycetota</taxon>
        <taxon>Actinomycetes</taxon>
        <taxon>Micrococcales</taxon>
        <taxon>Intrasporangiaceae</taxon>
        <taxon>Nostocoides</taxon>
    </lineage>
</organism>
<dbReference type="EMBL" id="BAAAPO010000032">
    <property type="protein sequence ID" value="GAA1794915.1"/>
    <property type="molecule type" value="Genomic_DNA"/>
</dbReference>
<evidence type="ECO:0000259" key="1">
    <source>
        <dbReference type="Pfam" id="PF04168"/>
    </source>
</evidence>
<dbReference type="Proteomes" id="UP001499938">
    <property type="component" value="Unassembled WGS sequence"/>
</dbReference>
<accession>A0ABP4XU32</accession>
<dbReference type="PANTHER" id="PTHR34595">
    <property type="entry name" value="BLR5612 PROTEIN"/>
    <property type="match status" value="1"/>
</dbReference>
<reference evidence="3" key="1">
    <citation type="journal article" date="2019" name="Int. J. Syst. Evol. Microbiol.">
        <title>The Global Catalogue of Microorganisms (GCM) 10K type strain sequencing project: providing services to taxonomists for standard genome sequencing and annotation.</title>
        <authorList>
            <consortium name="The Broad Institute Genomics Platform"/>
            <consortium name="The Broad Institute Genome Sequencing Center for Infectious Disease"/>
            <person name="Wu L."/>
            <person name="Ma J."/>
        </authorList>
    </citation>
    <scope>NUCLEOTIDE SEQUENCE [LARGE SCALE GENOMIC DNA]</scope>
    <source>
        <strain evidence="3">JCM 15592</strain>
    </source>
</reference>
<name>A0ABP4XU32_9MICO</name>
<comment type="caution">
    <text evidence="2">The sequence shown here is derived from an EMBL/GenBank/DDBJ whole genome shotgun (WGS) entry which is preliminary data.</text>
</comment>
<protein>
    <submittedName>
        <fullName evidence="2">Alpha-E domain-containing protein</fullName>
    </submittedName>
</protein>
<gene>
    <name evidence="2" type="ORF">GCM10009811_19190</name>
</gene>
<keyword evidence="3" id="KW-1185">Reference proteome</keyword>
<sequence length="309" mass="34069">MLSRIAESLYWIGRYVERAEDTCRILDVHLQLMVDDPSTDPQESATTLLAVLGMPGTTGPVAPEELLTMLQYDHTSTCSVLASLEGAREAARRARETVSPEMWESLNATWNAVRAGQLRRMRPVAGLTYVRERCALIAGMADSTMSHDEGWHFLRLGRAIERVDMSARLMLWAAVSRRSSSAWNNALRACGAIHAFRRTHGAATLDEDAAEFLLVDRLFPRSVVYSLTMAESALAELEPGSLRSGFDSEALRILGRARTELEYEPLSELLTELPEALARLQQVCISVDAAISQRYFVGALSPAWTGGGV</sequence>
<evidence type="ECO:0000313" key="2">
    <source>
        <dbReference type="EMBL" id="GAA1794915.1"/>
    </source>
</evidence>
<proteinExistence type="predicted"/>
<dbReference type="Pfam" id="PF04168">
    <property type="entry name" value="Alpha-E"/>
    <property type="match status" value="1"/>
</dbReference>